<dbReference type="GO" id="GO:0016926">
    <property type="term" value="P:protein desumoylation"/>
    <property type="evidence" value="ECO:0007669"/>
    <property type="project" value="TreeGrafter"/>
</dbReference>
<dbReference type="GO" id="GO:0070139">
    <property type="term" value="F:SUMO-specific endopeptidase activity"/>
    <property type="evidence" value="ECO:0007669"/>
    <property type="project" value="TreeGrafter"/>
</dbReference>
<dbReference type="EMBL" id="CAJMWW010000073">
    <property type="protein sequence ID" value="CAE6419688.1"/>
    <property type="molecule type" value="Genomic_DNA"/>
</dbReference>
<dbReference type="Gene3D" id="1.10.418.20">
    <property type="match status" value="1"/>
</dbReference>
<accession>A0A8H3AB52</accession>
<proteinExistence type="inferred from homology"/>
<dbReference type="Gene3D" id="3.30.310.130">
    <property type="entry name" value="Ubiquitin-related"/>
    <property type="match status" value="1"/>
</dbReference>
<evidence type="ECO:0000256" key="6">
    <source>
        <dbReference type="SAM" id="MobiDB-lite"/>
    </source>
</evidence>
<evidence type="ECO:0000256" key="5">
    <source>
        <dbReference type="ARBA" id="ARBA00022801"/>
    </source>
</evidence>
<dbReference type="PROSITE" id="PS50600">
    <property type="entry name" value="ULP_PROTEASE"/>
    <property type="match status" value="1"/>
</dbReference>
<evidence type="ECO:0000256" key="4">
    <source>
        <dbReference type="ARBA" id="ARBA00022786"/>
    </source>
</evidence>
<keyword evidence="4" id="KW-0833">Ubl conjugation pathway</keyword>
<keyword evidence="3" id="KW-0645">Protease</keyword>
<evidence type="ECO:0000256" key="1">
    <source>
        <dbReference type="ARBA" id="ARBA00005234"/>
    </source>
</evidence>
<dbReference type="Pfam" id="PF02902">
    <property type="entry name" value="Peptidase_C48"/>
    <property type="match status" value="1"/>
</dbReference>
<dbReference type="PANTHER" id="PTHR46896">
    <property type="entry name" value="SENTRIN-SPECIFIC PROTEASE"/>
    <property type="match status" value="1"/>
</dbReference>
<dbReference type="InterPro" id="IPR038765">
    <property type="entry name" value="Papain-like_cys_pep_sf"/>
</dbReference>
<dbReference type="SUPFAM" id="SSF54001">
    <property type="entry name" value="Cysteine proteinases"/>
    <property type="match status" value="1"/>
</dbReference>
<evidence type="ECO:0000256" key="2">
    <source>
        <dbReference type="ARBA" id="ARBA00022553"/>
    </source>
</evidence>
<dbReference type="PANTHER" id="PTHR46896:SF3">
    <property type="entry name" value="FI06413P-RELATED"/>
    <property type="match status" value="1"/>
</dbReference>
<dbReference type="InterPro" id="IPR051947">
    <property type="entry name" value="Sentrin-specific_protease"/>
</dbReference>
<dbReference type="GO" id="GO:0006508">
    <property type="term" value="P:proteolysis"/>
    <property type="evidence" value="ECO:0007669"/>
    <property type="project" value="UniProtKB-KW"/>
</dbReference>
<evidence type="ECO:0000313" key="8">
    <source>
        <dbReference type="EMBL" id="CAE6419688.1"/>
    </source>
</evidence>
<keyword evidence="2" id="KW-0597">Phosphoprotein</keyword>
<keyword evidence="5" id="KW-0378">Hydrolase</keyword>
<dbReference type="GO" id="GO:0005634">
    <property type="term" value="C:nucleus"/>
    <property type="evidence" value="ECO:0007669"/>
    <property type="project" value="TreeGrafter"/>
</dbReference>
<name>A0A8H3AB52_9AGAM</name>
<dbReference type="InterPro" id="IPR003653">
    <property type="entry name" value="Peptidase_C48_C"/>
</dbReference>
<comment type="similarity">
    <text evidence="1">Belongs to the peptidase C48 family.</text>
</comment>
<sequence>MDVRSDKQEMGVPRYQGNQPRGGRKKRLREDDSPGGSFRRLRTDEKSSEYMNSVSKRTISKPKTRSTTFGTNHGHQEQDSSVLVNPNMAGSIMVDREELVFSKSSKFLDPGLVEFGLRKQLQGSPLVDQIHVFSTLFFRKLDAGRGKWSDYKAVKKWTSKSDIFSKKFIIVPIRENLCWYLAIVCFPGLIFGKPLPQSSPWTSRSYNATAEKTSILILDPYERPHTRTVRILREYLRHEAKKRSGKVVDTFNTELVGAQHLLVPVVLNRDDCGIYLLHYVEMFFANPLEIMALRPDARDKRNERGSRYDELWGTDQVEHKRTYLQKKVQELSAEWLAFNHPCSKNAPATWGLHPDNFIWNYPCEVHNGTLQRLFVSDRAGPQDQRLYKFDLIFMSITNNSSKAAFARHALADSLGFSRAG</sequence>
<gene>
    <name evidence="8" type="ORF">RDB_LOCUS42358</name>
</gene>
<reference evidence="8" key="1">
    <citation type="submission" date="2021-01" db="EMBL/GenBank/DDBJ databases">
        <authorList>
            <person name="Kaushik A."/>
        </authorList>
    </citation>
    <scope>NUCLEOTIDE SEQUENCE</scope>
    <source>
        <strain evidence="8">AG3-T5</strain>
    </source>
</reference>
<evidence type="ECO:0000259" key="7">
    <source>
        <dbReference type="PROSITE" id="PS50600"/>
    </source>
</evidence>
<feature type="region of interest" description="Disordered" evidence="6">
    <location>
        <begin position="1"/>
        <end position="79"/>
    </location>
</feature>
<feature type="domain" description="Ubiquitin-like protease family profile" evidence="7">
    <location>
        <begin position="92"/>
        <end position="283"/>
    </location>
</feature>
<dbReference type="AlphaFoldDB" id="A0A8H3AB52"/>
<feature type="compositionally biased region" description="Polar residues" evidence="6">
    <location>
        <begin position="65"/>
        <end position="79"/>
    </location>
</feature>
<comment type="caution">
    <text evidence="8">The sequence shown here is derived from an EMBL/GenBank/DDBJ whole genome shotgun (WGS) entry which is preliminary data.</text>
</comment>
<evidence type="ECO:0000256" key="3">
    <source>
        <dbReference type="ARBA" id="ARBA00022670"/>
    </source>
</evidence>
<organism evidence="8 9">
    <name type="scientific">Rhizoctonia solani</name>
    <dbReference type="NCBI Taxonomy" id="456999"/>
    <lineage>
        <taxon>Eukaryota</taxon>
        <taxon>Fungi</taxon>
        <taxon>Dikarya</taxon>
        <taxon>Basidiomycota</taxon>
        <taxon>Agaricomycotina</taxon>
        <taxon>Agaricomycetes</taxon>
        <taxon>Cantharellales</taxon>
        <taxon>Ceratobasidiaceae</taxon>
        <taxon>Rhizoctonia</taxon>
    </lineage>
</organism>
<dbReference type="GO" id="GO:0005737">
    <property type="term" value="C:cytoplasm"/>
    <property type="evidence" value="ECO:0007669"/>
    <property type="project" value="TreeGrafter"/>
</dbReference>
<dbReference type="Proteomes" id="UP000663841">
    <property type="component" value="Unassembled WGS sequence"/>
</dbReference>
<evidence type="ECO:0000313" key="9">
    <source>
        <dbReference type="Proteomes" id="UP000663841"/>
    </source>
</evidence>
<protein>
    <recommendedName>
        <fullName evidence="7">Ubiquitin-like protease family profile domain-containing protein</fullName>
    </recommendedName>
</protein>